<gene>
    <name evidence="1" type="ORF">B296_00013688</name>
</gene>
<dbReference type="EMBL" id="AMZH03000255">
    <property type="protein sequence ID" value="RRT84673.1"/>
    <property type="molecule type" value="Genomic_DNA"/>
</dbReference>
<protein>
    <submittedName>
        <fullName evidence="1">Uncharacterized protein</fullName>
    </submittedName>
</protein>
<dbReference type="PANTHER" id="PTHR12175">
    <property type="entry name" value="AD039 HT014 THIOREDOXIN FAMILY TRP26"/>
    <property type="match status" value="1"/>
</dbReference>
<comment type="caution">
    <text evidence="1">The sequence shown here is derived from an EMBL/GenBank/DDBJ whole genome shotgun (WGS) entry which is preliminary data.</text>
</comment>
<accession>A0A427B896</accession>
<evidence type="ECO:0000313" key="1">
    <source>
        <dbReference type="EMBL" id="RRT84673.1"/>
    </source>
</evidence>
<dbReference type="PANTHER" id="PTHR12175:SF5">
    <property type="entry name" value="OS03G0795500 PROTEIN"/>
    <property type="match status" value="1"/>
</dbReference>
<dbReference type="InterPro" id="IPR045099">
    <property type="entry name" value="PITH1-like"/>
</dbReference>
<dbReference type="SUPFAM" id="SSF49785">
    <property type="entry name" value="Galactose-binding domain-like"/>
    <property type="match status" value="1"/>
</dbReference>
<sequence length="79" mass="9222">IADRLLFLKVDLVEFVDWSGVECLNQTPSHPLANALKQVTRPHLKYHMPKLYFVLSGPKTVKLFANKEHMGFRYYFISL</sequence>
<evidence type="ECO:0000313" key="2">
    <source>
        <dbReference type="Proteomes" id="UP000287651"/>
    </source>
</evidence>
<dbReference type="InterPro" id="IPR008979">
    <property type="entry name" value="Galactose-bd-like_sf"/>
</dbReference>
<reference evidence="1 2" key="1">
    <citation type="journal article" date="2014" name="Agronomy (Basel)">
        <title>A Draft Genome Sequence for Ensete ventricosum, the Drought-Tolerant Tree Against Hunger.</title>
        <authorList>
            <person name="Harrison J."/>
            <person name="Moore K.A."/>
            <person name="Paszkiewicz K."/>
            <person name="Jones T."/>
            <person name="Grant M."/>
            <person name="Ambacheew D."/>
            <person name="Muzemil S."/>
            <person name="Studholme D.J."/>
        </authorList>
    </citation>
    <scope>NUCLEOTIDE SEQUENCE [LARGE SCALE GENOMIC DNA]</scope>
</reference>
<dbReference type="AlphaFoldDB" id="A0A427B896"/>
<organism evidence="1 2">
    <name type="scientific">Ensete ventricosum</name>
    <name type="common">Abyssinian banana</name>
    <name type="synonym">Musa ensete</name>
    <dbReference type="NCBI Taxonomy" id="4639"/>
    <lineage>
        <taxon>Eukaryota</taxon>
        <taxon>Viridiplantae</taxon>
        <taxon>Streptophyta</taxon>
        <taxon>Embryophyta</taxon>
        <taxon>Tracheophyta</taxon>
        <taxon>Spermatophyta</taxon>
        <taxon>Magnoliopsida</taxon>
        <taxon>Liliopsida</taxon>
        <taxon>Zingiberales</taxon>
        <taxon>Musaceae</taxon>
        <taxon>Ensete</taxon>
    </lineage>
</organism>
<proteinExistence type="predicted"/>
<name>A0A427B896_ENSVE</name>
<feature type="non-terminal residue" evidence="1">
    <location>
        <position position="1"/>
    </location>
</feature>
<dbReference type="Proteomes" id="UP000287651">
    <property type="component" value="Unassembled WGS sequence"/>
</dbReference>